<dbReference type="EMBL" id="LRRQ01000118">
    <property type="protein sequence ID" value="OAM88890.1"/>
    <property type="molecule type" value="Genomic_DNA"/>
</dbReference>
<sequence length="272" mass="28010">MRKHIRSVFLSALAAAFAVALPAQVVRYGFDSTYKLASAQWTPNTGSGGEKSAKGATQINSLDLRMFAVGGANADLATAPGVAGKGRALDLTGNTPGTINGAVAQQSTASPGGFKSLTITGWMKPAAPLQKDMTLIRSFTTGPSGGGFWISATSPNALVLLLSDGPKSAKFPVHASAVAAQDKWVFFAVSWDGAAGLANWYFGGEADAPAAPVRVAAPASIGMTLTATKQMAVGRASSKSPGFCGLFDDIQIFDTALAREKIEEIRQSALGR</sequence>
<evidence type="ECO:0000313" key="2">
    <source>
        <dbReference type="EMBL" id="OAM88890.1"/>
    </source>
</evidence>
<dbReference type="Pfam" id="PF13385">
    <property type="entry name" value="Laminin_G_3"/>
    <property type="match status" value="1"/>
</dbReference>
<reference evidence="2 3" key="1">
    <citation type="submission" date="2016-01" db="EMBL/GenBank/DDBJ databases">
        <title>High potential of lignocellulose degradation of a new Verrucomicrobia species.</title>
        <authorList>
            <person name="Wang Y."/>
            <person name="Shi Y."/>
            <person name="Qiu Z."/>
            <person name="Liu S."/>
            <person name="Yang H."/>
        </authorList>
    </citation>
    <scope>NUCLEOTIDE SEQUENCE [LARGE SCALE GENOMIC DNA]</scope>
    <source>
        <strain evidence="2 3">TSB47</strain>
    </source>
</reference>
<comment type="caution">
    <text evidence="2">The sequence shown here is derived from an EMBL/GenBank/DDBJ whole genome shotgun (WGS) entry which is preliminary data.</text>
</comment>
<dbReference type="InterPro" id="IPR013320">
    <property type="entry name" value="ConA-like_dom_sf"/>
</dbReference>
<dbReference type="Gene3D" id="2.60.120.200">
    <property type="match status" value="1"/>
</dbReference>
<keyword evidence="1" id="KW-0732">Signal</keyword>
<feature type="chain" id="PRO_5008088764" description="LamG-like jellyroll fold domain-containing protein" evidence="1">
    <location>
        <begin position="21"/>
        <end position="272"/>
    </location>
</feature>
<organism evidence="2 3">
    <name type="scientific">Termitidicoccus mucosus</name>
    <dbReference type="NCBI Taxonomy" id="1184151"/>
    <lineage>
        <taxon>Bacteria</taxon>
        <taxon>Pseudomonadati</taxon>
        <taxon>Verrucomicrobiota</taxon>
        <taxon>Opitutia</taxon>
        <taxon>Opitutales</taxon>
        <taxon>Opitutaceae</taxon>
        <taxon>Termitidicoccus</taxon>
    </lineage>
</organism>
<accession>A0A178IFV7</accession>
<name>A0A178IFV7_9BACT</name>
<dbReference type="SUPFAM" id="SSF49899">
    <property type="entry name" value="Concanavalin A-like lectins/glucanases"/>
    <property type="match status" value="1"/>
</dbReference>
<protein>
    <recommendedName>
        <fullName evidence="4">LamG-like jellyroll fold domain-containing protein</fullName>
    </recommendedName>
</protein>
<dbReference type="Proteomes" id="UP000078486">
    <property type="component" value="Unassembled WGS sequence"/>
</dbReference>
<feature type="signal peptide" evidence="1">
    <location>
        <begin position="1"/>
        <end position="20"/>
    </location>
</feature>
<keyword evidence="3" id="KW-1185">Reference proteome</keyword>
<proteinExistence type="predicted"/>
<evidence type="ECO:0008006" key="4">
    <source>
        <dbReference type="Google" id="ProtNLM"/>
    </source>
</evidence>
<dbReference type="AlphaFoldDB" id="A0A178IFV7"/>
<dbReference type="RefSeq" id="WP_068771197.1">
    <property type="nucleotide sequence ID" value="NZ_CP109796.1"/>
</dbReference>
<dbReference type="OrthoDB" id="189082at2"/>
<evidence type="ECO:0000256" key="1">
    <source>
        <dbReference type="SAM" id="SignalP"/>
    </source>
</evidence>
<evidence type="ECO:0000313" key="3">
    <source>
        <dbReference type="Proteomes" id="UP000078486"/>
    </source>
</evidence>
<gene>
    <name evidence="2" type="ORF">AW736_15360</name>
</gene>